<reference evidence="3" key="1">
    <citation type="submission" date="2023-06" db="EMBL/GenBank/DDBJ databases">
        <authorList>
            <person name="Kurt Z."/>
        </authorList>
    </citation>
    <scope>NUCLEOTIDE SEQUENCE</scope>
</reference>
<protein>
    <submittedName>
        <fullName evidence="3">Leucine-rich repeat domain-containing protein</fullName>
    </submittedName>
    <submittedName>
        <fullName evidence="4">Leucine-rich_repeat domain-containing protein</fullName>
    </submittedName>
</protein>
<dbReference type="InterPro" id="IPR032675">
    <property type="entry name" value="LRR_dom_sf"/>
</dbReference>
<evidence type="ECO:0000313" key="5">
    <source>
        <dbReference type="Proteomes" id="UP001642409"/>
    </source>
</evidence>
<comment type="caution">
    <text evidence="3">The sequence shown here is derived from an EMBL/GenBank/DDBJ whole genome shotgun (WGS) entry which is preliminary data.</text>
</comment>
<dbReference type="PROSITE" id="PS51450">
    <property type="entry name" value="LRR"/>
    <property type="match status" value="1"/>
</dbReference>
<evidence type="ECO:0000256" key="1">
    <source>
        <dbReference type="ARBA" id="ARBA00022614"/>
    </source>
</evidence>
<accession>A0AA86QXQ8</accession>
<keyword evidence="2" id="KW-0677">Repeat</keyword>
<keyword evidence="1" id="KW-0433">Leucine-rich repeat</keyword>
<dbReference type="InterPro" id="IPR050836">
    <property type="entry name" value="SDS22/Internalin_LRR"/>
</dbReference>
<reference evidence="4 5" key="2">
    <citation type="submission" date="2024-07" db="EMBL/GenBank/DDBJ databases">
        <authorList>
            <person name="Akdeniz Z."/>
        </authorList>
    </citation>
    <scope>NUCLEOTIDE SEQUENCE [LARGE SCALE GENOMIC DNA]</scope>
</reference>
<evidence type="ECO:0000256" key="2">
    <source>
        <dbReference type="ARBA" id="ARBA00022737"/>
    </source>
</evidence>
<dbReference type="Proteomes" id="UP001642409">
    <property type="component" value="Unassembled WGS sequence"/>
</dbReference>
<keyword evidence="5" id="KW-1185">Reference proteome</keyword>
<dbReference type="EMBL" id="CAXDID020000059">
    <property type="protein sequence ID" value="CAL6009333.1"/>
    <property type="molecule type" value="Genomic_DNA"/>
</dbReference>
<dbReference type="PANTHER" id="PTHR46652">
    <property type="entry name" value="LEUCINE-RICH REPEAT AND IQ DOMAIN-CONTAINING PROTEIN 1-RELATED"/>
    <property type="match status" value="1"/>
</dbReference>
<dbReference type="EMBL" id="CATOUU010000998">
    <property type="protein sequence ID" value="CAI9966083.1"/>
    <property type="molecule type" value="Genomic_DNA"/>
</dbReference>
<evidence type="ECO:0000313" key="4">
    <source>
        <dbReference type="EMBL" id="CAL6009333.1"/>
    </source>
</evidence>
<dbReference type="Gene3D" id="3.80.10.10">
    <property type="entry name" value="Ribonuclease Inhibitor"/>
    <property type="match status" value="1"/>
</dbReference>
<proteinExistence type="predicted"/>
<organism evidence="3">
    <name type="scientific">Hexamita inflata</name>
    <dbReference type="NCBI Taxonomy" id="28002"/>
    <lineage>
        <taxon>Eukaryota</taxon>
        <taxon>Metamonada</taxon>
        <taxon>Diplomonadida</taxon>
        <taxon>Hexamitidae</taxon>
        <taxon>Hexamitinae</taxon>
        <taxon>Hexamita</taxon>
    </lineage>
</organism>
<gene>
    <name evidence="4" type="ORF">HINF_LOCUS21550</name>
    <name evidence="3" type="ORF">HINF_LOCUS53728</name>
</gene>
<evidence type="ECO:0000313" key="3">
    <source>
        <dbReference type="EMBL" id="CAI9966083.1"/>
    </source>
</evidence>
<sequence>MKENMERPGIPSEYDQRMLYIYQNQIQDETLTINDDQQLKSLDFIKMLNINKLVLNECYNVIPKLESKTITQLEITDCEIKSLKKLQLENLEYLGLYNDEIEQSKTLVQEIVKFQKLKELHLYQWIIRLNPLIQLQNLTVLGLNDCQICSTEALRPLVNLVELEMFGNKDIDITQLQYLTKLTYLSLPSCNLVNLDALQALVKLERLDIYNNKIIYIQHLLELQFLSYLYAENNMIQDITCIERHLNFKSFSLNKQKKPTQKELEEAKIMKDIQNQISILRLMLQQYKKFKLQTQNFRNIVNLHLQKQINNHLQQVTQVMSLFQMMNEFENCQ</sequence>
<dbReference type="SUPFAM" id="SSF52058">
    <property type="entry name" value="L domain-like"/>
    <property type="match status" value="1"/>
</dbReference>
<dbReference type="PANTHER" id="PTHR46652:SF3">
    <property type="entry name" value="LEUCINE-RICH REPEAT-CONTAINING PROTEIN 9"/>
    <property type="match status" value="1"/>
</dbReference>
<dbReference type="InterPro" id="IPR001611">
    <property type="entry name" value="Leu-rich_rpt"/>
</dbReference>
<dbReference type="AlphaFoldDB" id="A0AA86QXQ8"/>
<name>A0AA86QXQ8_9EUKA</name>